<dbReference type="EMBL" id="AASOHJ010000027">
    <property type="protein sequence ID" value="EFE8675203.1"/>
    <property type="molecule type" value="Genomic_DNA"/>
</dbReference>
<evidence type="ECO:0000313" key="10">
    <source>
        <dbReference type="Proteomes" id="UP000272336"/>
    </source>
</evidence>
<dbReference type="PANTHER" id="PTHR33420">
    <property type="entry name" value="FIMBRIAL SUBUNIT ELFA-RELATED"/>
    <property type="match status" value="1"/>
</dbReference>
<dbReference type="EMBL" id="JANWOR010000786">
    <property type="protein sequence ID" value="MDA4181165.1"/>
    <property type="molecule type" value="Genomic_DNA"/>
</dbReference>
<reference evidence="8 9" key="2">
    <citation type="submission" date="2018-04" db="EMBL/GenBank/DDBJ databases">
        <title>Draft Genomic Sequencing Of Potential Extraintestinal Pathogenic Escherichia coli B8S56 Isolated from Retail Chicken Skin.</title>
        <authorList>
            <person name="Xu A."/>
            <person name="Tilman S."/>
            <person name="Wisser-Parker K."/>
            <person name="Scullen O.J."/>
            <person name="Sommers C."/>
        </authorList>
    </citation>
    <scope>NUCLEOTIDE SEQUENCE [LARGE SCALE GENOMIC DNA]</scope>
    <source>
        <strain evidence="8 9">B8S56</strain>
    </source>
</reference>
<gene>
    <name evidence="6" type="ORF">D9D43_01895</name>
    <name evidence="8" type="ORF">DD762_01435</name>
    <name evidence="3" type="ORF">F7N46_19120</name>
    <name evidence="7" type="ORF">F9B07_17510</name>
    <name evidence="4" type="ORF">HL563_13260</name>
    <name evidence="5" type="ORF">NY836_28145</name>
</gene>
<dbReference type="GO" id="GO:0009289">
    <property type="term" value="C:pilus"/>
    <property type="evidence" value="ECO:0007669"/>
    <property type="project" value="InterPro"/>
</dbReference>
<evidence type="ECO:0000313" key="8">
    <source>
        <dbReference type="EMBL" id="PWH64209.1"/>
    </source>
</evidence>
<evidence type="ECO:0000313" key="3">
    <source>
        <dbReference type="EMBL" id="EFE8675203.1"/>
    </source>
</evidence>
<dbReference type="SUPFAM" id="SSF49401">
    <property type="entry name" value="Bacterial adhesins"/>
    <property type="match status" value="1"/>
</dbReference>
<keyword evidence="1" id="KW-0732">Signal</keyword>
<evidence type="ECO:0000313" key="9">
    <source>
        <dbReference type="Proteomes" id="UP000245761"/>
    </source>
</evidence>
<evidence type="ECO:0000313" key="7">
    <source>
        <dbReference type="EMBL" id="MTE90609.1"/>
    </source>
</evidence>
<dbReference type="RefSeq" id="WP_001551409.1">
    <property type="nucleotide sequence ID" value="NZ_AP021935.1"/>
</dbReference>
<feature type="chain" id="PRO_5014527850" evidence="1">
    <location>
        <begin position="24"/>
        <end position="174"/>
    </location>
</feature>
<dbReference type="InterPro" id="IPR036937">
    <property type="entry name" value="Adhesion_dom_fimbrial_sf"/>
</dbReference>
<evidence type="ECO:0000256" key="1">
    <source>
        <dbReference type="SAM" id="SignalP"/>
    </source>
</evidence>
<evidence type="ECO:0000313" key="11">
    <source>
        <dbReference type="Proteomes" id="UP000486847"/>
    </source>
</evidence>
<comment type="caution">
    <text evidence="6">The sequence shown here is derived from an EMBL/GenBank/DDBJ whole genome shotgun (WGS) entry which is preliminary data.</text>
</comment>
<evidence type="ECO:0000313" key="4">
    <source>
        <dbReference type="EMBL" id="HAJ0834704.1"/>
    </source>
</evidence>
<reference evidence="4" key="1">
    <citation type="journal article" date="2018" name="Genome Biol.">
        <title>SKESA: strategic k-mer extension for scrupulous assemblies.</title>
        <authorList>
            <person name="Souvorov A."/>
            <person name="Agarwala R."/>
            <person name="Lipman D.J."/>
        </authorList>
    </citation>
    <scope>NUCLEOTIDE SEQUENCE [LARGE SCALE GENOMIC DNA]</scope>
    <source>
        <strain evidence="4">EC00618</strain>
    </source>
</reference>
<accession>A0A0V9NIN3</accession>
<proteinExistence type="predicted"/>
<dbReference type="EMBL" id="DABGYN010000014">
    <property type="protein sequence ID" value="HAJ0834704.1"/>
    <property type="molecule type" value="Genomic_DNA"/>
</dbReference>
<feature type="domain" description="Fimbrial-type adhesion" evidence="2">
    <location>
        <begin position="28"/>
        <end position="173"/>
    </location>
</feature>
<reference evidence="5" key="6">
    <citation type="submission" date="2022-08" db="EMBL/GenBank/DDBJ databases">
        <title>Genome sequencing of human pathogens.</title>
        <authorList>
            <person name="Cao X."/>
        </authorList>
    </citation>
    <scope>NUCLEOTIDE SEQUENCE</scope>
    <source>
        <strain evidence="5">EC16126</strain>
    </source>
</reference>
<dbReference type="GO" id="GO:0043709">
    <property type="term" value="P:cell adhesion involved in single-species biofilm formation"/>
    <property type="evidence" value="ECO:0007669"/>
    <property type="project" value="TreeGrafter"/>
</dbReference>
<dbReference type="EMBL" id="QEMT01000002">
    <property type="protein sequence ID" value="PWH64209.1"/>
    <property type="molecule type" value="Genomic_DNA"/>
</dbReference>
<dbReference type="Proteomes" id="UP000533482">
    <property type="component" value="Unassembled WGS sequence"/>
</dbReference>
<dbReference type="PANTHER" id="PTHR33420:SF9">
    <property type="entry name" value="MINOR FIMBRIAL SUBUNIT"/>
    <property type="match status" value="1"/>
</dbReference>
<organism evidence="6 10">
    <name type="scientific">Escherichia coli</name>
    <dbReference type="NCBI Taxonomy" id="562"/>
    <lineage>
        <taxon>Bacteria</taxon>
        <taxon>Pseudomonadati</taxon>
        <taxon>Pseudomonadota</taxon>
        <taxon>Gammaproteobacteria</taxon>
        <taxon>Enterobacterales</taxon>
        <taxon>Enterobacteriaceae</taxon>
        <taxon>Escherichia</taxon>
    </lineage>
</organism>
<dbReference type="EMBL" id="RNLZ01000002">
    <property type="protein sequence ID" value="MGE12355.1"/>
    <property type="molecule type" value="Genomic_DNA"/>
</dbReference>
<dbReference type="AlphaFoldDB" id="A0A0V9NIN3"/>
<evidence type="ECO:0000259" key="2">
    <source>
        <dbReference type="Pfam" id="PF00419"/>
    </source>
</evidence>
<dbReference type="InterPro" id="IPR050263">
    <property type="entry name" value="Bact_Fimbrial_Adh_Pro"/>
</dbReference>
<dbReference type="Proteomes" id="UP000272336">
    <property type="component" value="Unassembled WGS sequence"/>
</dbReference>
<evidence type="ECO:0000313" key="5">
    <source>
        <dbReference type="EMBL" id="MDA4181165.1"/>
    </source>
</evidence>
<dbReference type="InterPro" id="IPR000259">
    <property type="entry name" value="Adhesion_dom_fimbrial"/>
</dbReference>
<dbReference type="Proteomes" id="UP001211064">
    <property type="component" value="Unassembled WGS sequence"/>
</dbReference>
<reference evidence="6 10" key="3">
    <citation type="submission" date="2018-10" db="EMBL/GenBank/DDBJ databases">
        <authorList>
            <consortium name="NARMS: The National Antimicrobial Resistance Monitoring System"/>
        </authorList>
    </citation>
    <scope>NUCLEOTIDE SEQUENCE [LARGE SCALE GENOMIC DNA]</scope>
    <source>
        <strain evidence="6 10">CVM N17EC0060</strain>
        <strain evidence="3 12">FSIS11923834</strain>
    </source>
</reference>
<feature type="signal peptide" evidence="1">
    <location>
        <begin position="1"/>
        <end position="23"/>
    </location>
</feature>
<evidence type="ECO:0000313" key="6">
    <source>
        <dbReference type="EMBL" id="MGE12355.1"/>
    </source>
</evidence>
<dbReference type="Pfam" id="PF00419">
    <property type="entry name" value="Fimbrial"/>
    <property type="match status" value="1"/>
</dbReference>
<name>A0A0V9NIN3_ECOLX</name>
<sequence>MKKKCALIFINSLLLLNSGTTTAVDNLHFTGNLISKSCTPVINGSQLAEVHFTAIAASDLMNIGQSERVPLVIQLKDCQSSTSLSVRVTLTGTEDSELPGFLAFDASSSASGAGIGIETAAGIPVPVNNTTGVTLPLTQGNNSLNFNAWLQAKSGRNVTSGDFNATVTATFEYL</sequence>
<dbReference type="InterPro" id="IPR008966">
    <property type="entry name" value="Adhesion_dom_sf"/>
</dbReference>
<protein>
    <submittedName>
        <fullName evidence="6">Fimbrial protein</fullName>
    </submittedName>
</protein>
<dbReference type="Proteomes" id="UP000245761">
    <property type="component" value="Unassembled WGS sequence"/>
</dbReference>
<reference evidence="7 11" key="5">
    <citation type="submission" date="2019-10" db="EMBL/GenBank/DDBJ databases">
        <title>Comparative genomic analysis of antimicrobial resistant Escherichia coli of diverse origin.</title>
        <authorList>
            <person name="Ghatak S."/>
            <person name="Milton A.P."/>
            <person name="Rhetso K."/>
            <person name="Purkait D."/>
            <person name="Das S."/>
            <person name="Puro K.-U."/>
            <person name="Shakuntala I."/>
            <person name="Sen A."/>
            <person name="Sanjukta R."/>
            <person name="Priya G.B."/>
            <person name="Mawlong M."/>
            <person name="Lyngdoh V."/>
            <person name="Rynghang J."/>
            <person name="Mawphlang B.L."/>
        </authorList>
    </citation>
    <scope>NUCLEOTIDE SEQUENCE [LARGE SCALE GENOMIC DNA]</scope>
    <source>
        <strain evidence="7 11">SE161</strain>
    </source>
</reference>
<dbReference type="Gene3D" id="2.60.40.1090">
    <property type="entry name" value="Fimbrial-type adhesion domain"/>
    <property type="match status" value="1"/>
</dbReference>
<dbReference type="EMBL" id="WCEW01000021">
    <property type="protein sequence ID" value="MTE90609.1"/>
    <property type="molecule type" value="Genomic_DNA"/>
</dbReference>
<dbReference type="Proteomes" id="UP000486847">
    <property type="component" value="Unassembled WGS sequence"/>
</dbReference>
<reference evidence="4" key="4">
    <citation type="submission" date="2019-09" db="EMBL/GenBank/DDBJ databases">
        <authorList>
            <consortium name="NCBI Pathogen Detection Project"/>
        </authorList>
    </citation>
    <scope>NUCLEOTIDE SEQUENCE</scope>
    <source>
        <strain evidence="4">EC00618</strain>
    </source>
</reference>
<evidence type="ECO:0000313" key="12">
    <source>
        <dbReference type="Proteomes" id="UP000533482"/>
    </source>
</evidence>